<dbReference type="SMART" id="SM00321">
    <property type="entry name" value="WSC"/>
    <property type="match status" value="4"/>
</dbReference>
<evidence type="ECO:0000256" key="7">
    <source>
        <dbReference type="SAM" id="MobiDB-lite"/>
    </source>
</evidence>
<feature type="compositionally biased region" description="Low complexity" evidence="7">
    <location>
        <begin position="1142"/>
        <end position="1209"/>
    </location>
</feature>
<feature type="domain" description="WSC" evidence="9">
    <location>
        <begin position="1047"/>
        <end position="1139"/>
    </location>
</feature>
<proteinExistence type="predicted"/>
<gene>
    <name evidence="10" type="ORF">NLU13_8884</name>
</gene>
<keyword evidence="2" id="KW-0812">Transmembrane</keyword>
<evidence type="ECO:0000256" key="2">
    <source>
        <dbReference type="ARBA" id="ARBA00022692"/>
    </source>
</evidence>
<feature type="compositionally biased region" description="Low complexity" evidence="7">
    <location>
        <begin position="1314"/>
        <end position="1384"/>
    </location>
</feature>
<reference evidence="10" key="1">
    <citation type="submission" date="2022-10" db="EMBL/GenBank/DDBJ databases">
        <title>Determination and structural analysis of whole genome sequence of Sarocladium strictum F4-1.</title>
        <authorList>
            <person name="Hu L."/>
            <person name="Jiang Y."/>
        </authorList>
    </citation>
    <scope>NUCLEOTIDE SEQUENCE</scope>
    <source>
        <strain evidence="10">F4-1</strain>
    </source>
</reference>
<evidence type="ECO:0000256" key="5">
    <source>
        <dbReference type="ARBA" id="ARBA00023136"/>
    </source>
</evidence>
<dbReference type="Proteomes" id="UP001175261">
    <property type="component" value="Unassembled WGS sequence"/>
</dbReference>
<protein>
    <recommendedName>
        <fullName evidence="9">WSC domain-containing protein</fullName>
    </recommendedName>
</protein>
<dbReference type="Gene3D" id="2.130.10.10">
    <property type="entry name" value="YVTN repeat-like/Quinoprotein amine dehydrogenase"/>
    <property type="match status" value="1"/>
</dbReference>
<dbReference type="PANTHER" id="PTHR24269">
    <property type="entry name" value="KREMEN PROTEIN"/>
    <property type="match status" value="1"/>
</dbReference>
<organism evidence="10 11">
    <name type="scientific">Sarocladium strictum</name>
    <name type="common">Black bundle disease fungus</name>
    <name type="synonym">Acremonium strictum</name>
    <dbReference type="NCBI Taxonomy" id="5046"/>
    <lineage>
        <taxon>Eukaryota</taxon>
        <taxon>Fungi</taxon>
        <taxon>Dikarya</taxon>
        <taxon>Ascomycota</taxon>
        <taxon>Pezizomycotina</taxon>
        <taxon>Sordariomycetes</taxon>
        <taxon>Hypocreomycetidae</taxon>
        <taxon>Hypocreales</taxon>
        <taxon>Sarocladiaceae</taxon>
        <taxon>Sarocladium</taxon>
    </lineage>
</organism>
<feature type="region of interest" description="Disordered" evidence="7">
    <location>
        <begin position="1139"/>
        <end position="1213"/>
    </location>
</feature>
<feature type="domain" description="WSC" evidence="9">
    <location>
        <begin position="1216"/>
        <end position="1308"/>
    </location>
</feature>
<comment type="subcellular location">
    <subcellularLocation>
        <location evidence="1">Membrane</location>
        <topology evidence="1">Single-pass membrane protein</topology>
    </subcellularLocation>
</comment>
<keyword evidence="4" id="KW-1133">Transmembrane helix</keyword>
<evidence type="ECO:0000256" key="3">
    <source>
        <dbReference type="ARBA" id="ARBA00022729"/>
    </source>
</evidence>
<dbReference type="InterPro" id="IPR002889">
    <property type="entry name" value="WSC_carb-bd"/>
</dbReference>
<dbReference type="Pfam" id="PF01822">
    <property type="entry name" value="WSC"/>
    <property type="match status" value="4"/>
</dbReference>
<dbReference type="EMBL" id="JAPDFR010000009">
    <property type="protein sequence ID" value="KAK0382968.1"/>
    <property type="molecule type" value="Genomic_DNA"/>
</dbReference>
<dbReference type="GO" id="GO:0005886">
    <property type="term" value="C:plasma membrane"/>
    <property type="evidence" value="ECO:0007669"/>
    <property type="project" value="TreeGrafter"/>
</dbReference>
<dbReference type="InterPro" id="IPR013783">
    <property type="entry name" value="Ig-like_fold"/>
</dbReference>
<keyword evidence="5" id="KW-0472">Membrane</keyword>
<comment type="caution">
    <text evidence="10">The sequence shown here is derived from an EMBL/GenBank/DDBJ whole genome shotgun (WGS) entry which is preliminary data.</text>
</comment>
<evidence type="ECO:0000256" key="4">
    <source>
        <dbReference type="ARBA" id="ARBA00022989"/>
    </source>
</evidence>
<feature type="signal peptide" evidence="8">
    <location>
        <begin position="1"/>
        <end position="16"/>
    </location>
</feature>
<keyword evidence="3 8" id="KW-0732">Signal</keyword>
<dbReference type="SUPFAM" id="SSF50998">
    <property type="entry name" value="Quinoprotein alcohol dehydrogenase-like"/>
    <property type="match status" value="1"/>
</dbReference>
<accession>A0AA39L3N7</accession>
<evidence type="ECO:0000256" key="8">
    <source>
        <dbReference type="SAM" id="SignalP"/>
    </source>
</evidence>
<evidence type="ECO:0000313" key="10">
    <source>
        <dbReference type="EMBL" id="KAK0382968.1"/>
    </source>
</evidence>
<sequence length="1502" mass="158845">MKLLATLLAFAGLANGLADTDTITWGGDNSRTGYQTNHNMDPAIVGSAQFGQIFRTQLPGRYGGAAEEMFSQPLVYTPSGDDKQYVYISTTQNNVYKLNARTGEILASRNLHIPFLTADLDGCVDINPNIGITSTGVIDPDTDTLYLTSKTYRDQSRLNVAQGRDEARIFVHALDANDLSERPNFPVDLEGIPARNNPARLFGGGIHLQRPALLHTGQYIYAGFASHCVHHNFTGWIMGWDKTTGETVEHFSMHGEGVPSPLKGGGIWMSGGGLASDDAGSIFFASGNGNSSQLANVPVAGFNPPAALEQAAVHMTQNEDGSLDVVDFFMPWEKQALDGADQDLGTSPLEILPSEFSCGEYKRIGVVTGKSGKTYWLNLDNLGGYRNGPDGLDDVIQVYQNENSVYAGAGVYPLEGGYIYINVIQFPSHVFKFSCNNGRPAFTKVADTPVNNAYILGVSHGTVTSLNGQPGTGMLWITDVQGSHLRIYDAVPRDGEMVLLNSFSVPGSMKFGRPVFGDGMMYQCSNQGYVYGFGAPINQPLNCSGTVDFGTVDIAVTSATRTITCEALINLEITSMGLAEDKNFILSGNPMLPLQLAAGKTVTFEAAFKPSTVGFLTTDVAFNTTNNAQGFASRSSTRLTGTGSSADALLFVSPNSVFFQGVITGQDPNSAVENIQVTNRGNSLLTVNEVQYSTESANGPFKSFSGSGDLVVGKFRISDIPAEVEANTGATLTVRFDSSESGDFSAFLKFVTNGGTKAVTIAGSSGPGPKALVEFQTTDGEGWVEYEEGKPFTFGNVTENTSRSLRMRVSNVAPKGAVRLYLTVSKPPAGGSSIIRAANSIDLGEGTSLGPGENATAVITCTSAKRQWNTDPRNGTATWTMNTNDATFEKHVIDFFCNSVAEQAPPLLPGGQGQYRYIGCFKENTPGRQLQSQLYGNDNNTNPLCIETCATRGLTFCGTQYTRECWGGNKIPAVKVDDINCNFACRGDIHQVCGGNGENEGAGGSYISLFADSLTFDGNYTRPDDGQTGGGGGGTAPKPVANAGVLGYKHIGCHTEATTGRALQQQVTLQTPTVENCVEACLGRSYPFAGVEYAGECFCGSALRAGANPAPAAECNMACKGNTTELCGGGSRLNVYQLDDGSIPTTAPGTSISTTSTPGGSTSTSSTPGGSTSTSSTPGASTSISSTPSTGPSTTTSSSTGAPVPTTPSRTSRVGDYKLQGCWTEGTNVRALSGKTYARDDMTLNSCATFCAGFTYFGTEYGRECWCGNTLGNGSVKATNQLDCSFKCAGNPLQYCGAGNRLELYMLETASTTSVSSSSSSSSSSIASSSASQSSSVPSSSSTPRVSTSTTEIKTETTTSTSSVTERSVSSSTRTSTSASVSPTAPIIDPGNGNFTFYSCAVEPSSGRLLTRQIYNDGDDMTIQSCLERCWNYKWVGVEYGRECWCNNEVNWKGNTGATAGRNATDNKECNFRCPGDSMVWCGGSSRMSLYTRKEDEDEAWE</sequence>
<dbReference type="Gene3D" id="2.60.40.10">
    <property type="entry name" value="Immunoglobulins"/>
    <property type="match status" value="1"/>
</dbReference>
<evidence type="ECO:0000256" key="6">
    <source>
        <dbReference type="ARBA" id="ARBA00023180"/>
    </source>
</evidence>
<dbReference type="InterPro" id="IPR051836">
    <property type="entry name" value="Kremen_rcpt"/>
</dbReference>
<evidence type="ECO:0000259" key="9">
    <source>
        <dbReference type="PROSITE" id="PS51212"/>
    </source>
</evidence>
<feature type="chain" id="PRO_5041320168" description="WSC domain-containing protein" evidence="8">
    <location>
        <begin position="17"/>
        <end position="1502"/>
    </location>
</feature>
<keyword evidence="11" id="KW-1185">Reference proteome</keyword>
<feature type="region of interest" description="Disordered" evidence="7">
    <location>
        <begin position="1314"/>
        <end position="1385"/>
    </location>
</feature>
<dbReference type="PROSITE" id="PS51212">
    <property type="entry name" value="WSC"/>
    <property type="match status" value="4"/>
</dbReference>
<dbReference type="InterPro" id="IPR011047">
    <property type="entry name" value="Quinoprotein_ADH-like_sf"/>
</dbReference>
<keyword evidence="6" id="KW-0325">Glycoprotein</keyword>
<feature type="domain" description="WSC" evidence="9">
    <location>
        <begin position="1394"/>
        <end position="1494"/>
    </location>
</feature>
<feature type="domain" description="WSC" evidence="9">
    <location>
        <begin position="914"/>
        <end position="1013"/>
    </location>
</feature>
<dbReference type="PANTHER" id="PTHR24269:SF16">
    <property type="entry name" value="PROTEIN SLG1"/>
    <property type="match status" value="1"/>
</dbReference>
<name>A0AA39L3N7_SARSR</name>
<evidence type="ECO:0000256" key="1">
    <source>
        <dbReference type="ARBA" id="ARBA00004167"/>
    </source>
</evidence>
<dbReference type="InterPro" id="IPR015943">
    <property type="entry name" value="WD40/YVTN_repeat-like_dom_sf"/>
</dbReference>
<evidence type="ECO:0000313" key="11">
    <source>
        <dbReference type="Proteomes" id="UP001175261"/>
    </source>
</evidence>